<organism evidence="6 7">
    <name type="scientific">Cerrena zonata</name>
    <dbReference type="NCBI Taxonomy" id="2478898"/>
    <lineage>
        <taxon>Eukaryota</taxon>
        <taxon>Fungi</taxon>
        <taxon>Dikarya</taxon>
        <taxon>Basidiomycota</taxon>
        <taxon>Agaricomycotina</taxon>
        <taxon>Agaricomycetes</taxon>
        <taxon>Polyporales</taxon>
        <taxon>Cerrenaceae</taxon>
        <taxon>Cerrena</taxon>
    </lineage>
</organism>
<dbReference type="Gene3D" id="1.20.1160.11">
    <property type="entry name" value="Paired amphipathic helix"/>
    <property type="match status" value="1"/>
</dbReference>
<feature type="region of interest" description="Disordered" evidence="5">
    <location>
        <begin position="1"/>
        <end position="72"/>
    </location>
</feature>
<evidence type="ECO:0000256" key="2">
    <source>
        <dbReference type="ARBA" id="ARBA00022491"/>
    </source>
</evidence>
<dbReference type="Proteomes" id="UP001385951">
    <property type="component" value="Unassembled WGS sequence"/>
</dbReference>
<dbReference type="PROSITE" id="PS51477">
    <property type="entry name" value="PAH"/>
    <property type="match status" value="1"/>
</dbReference>
<dbReference type="GO" id="GO:0003714">
    <property type="term" value="F:transcription corepressor activity"/>
    <property type="evidence" value="ECO:0007669"/>
    <property type="project" value="InterPro"/>
</dbReference>
<dbReference type="InterPro" id="IPR003822">
    <property type="entry name" value="PAH"/>
</dbReference>
<gene>
    <name evidence="6" type="ORF">QCA50_011741</name>
</gene>
<dbReference type="GO" id="GO:0070822">
    <property type="term" value="C:Sin3-type complex"/>
    <property type="evidence" value="ECO:0007669"/>
    <property type="project" value="TreeGrafter"/>
</dbReference>
<dbReference type="InterPro" id="IPR036600">
    <property type="entry name" value="PAH_sf"/>
</dbReference>
<evidence type="ECO:0000313" key="6">
    <source>
        <dbReference type="EMBL" id="KAK7684907.1"/>
    </source>
</evidence>
<evidence type="ECO:0000256" key="1">
    <source>
        <dbReference type="ARBA" id="ARBA00004123"/>
    </source>
</evidence>
<dbReference type="Pfam" id="PF02671">
    <property type="entry name" value="PAH"/>
    <property type="match status" value="1"/>
</dbReference>
<dbReference type="PANTHER" id="PTHR12346:SF0">
    <property type="entry name" value="SIN3A, ISOFORM G"/>
    <property type="match status" value="1"/>
</dbReference>
<dbReference type="PANTHER" id="PTHR12346">
    <property type="entry name" value="SIN3B-RELATED"/>
    <property type="match status" value="1"/>
</dbReference>
<dbReference type="EMBL" id="JASBNA010000022">
    <property type="protein sequence ID" value="KAK7684907.1"/>
    <property type="molecule type" value="Genomic_DNA"/>
</dbReference>
<evidence type="ECO:0000256" key="4">
    <source>
        <dbReference type="PROSITE-ProRule" id="PRU00810"/>
    </source>
</evidence>
<sequence length="173" mass="19184">MMLSDEDVAAQPHNVTDNPPPGNLTDELLDLPPPVALGTPSPAVDVPATDTLMASEKPAMDQKSSSGEGPSDRPLFITDALAYLDSVRLQFKDKPKVCKHFFDVMKDFKRQRIDIMDVIERVSNLFHGHPSLIQSFNTFMPPGYQVECTDNLNFIIVTTPTGRTTQAISDRFH</sequence>
<accession>A0AAW0FXJ1</accession>
<keyword evidence="3 4" id="KW-0539">Nucleus</keyword>
<dbReference type="GO" id="GO:0000122">
    <property type="term" value="P:negative regulation of transcription by RNA polymerase II"/>
    <property type="evidence" value="ECO:0007669"/>
    <property type="project" value="TreeGrafter"/>
</dbReference>
<reference evidence="6 7" key="1">
    <citation type="submission" date="2022-09" db="EMBL/GenBank/DDBJ databases">
        <authorList>
            <person name="Palmer J.M."/>
        </authorList>
    </citation>
    <scope>NUCLEOTIDE SEQUENCE [LARGE SCALE GENOMIC DNA]</scope>
    <source>
        <strain evidence="6 7">DSM 7382</strain>
    </source>
</reference>
<evidence type="ECO:0000313" key="7">
    <source>
        <dbReference type="Proteomes" id="UP001385951"/>
    </source>
</evidence>
<evidence type="ECO:0000256" key="5">
    <source>
        <dbReference type="SAM" id="MobiDB-lite"/>
    </source>
</evidence>
<evidence type="ECO:0000256" key="3">
    <source>
        <dbReference type="ARBA" id="ARBA00023242"/>
    </source>
</evidence>
<comment type="subcellular location">
    <subcellularLocation>
        <location evidence="1 4">Nucleus</location>
    </subcellularLocation>
</comment>
<comment type="caution">
    <text evidence="6">The sequence shown here is derived from an EMBL/GenBank/DDBJ whole genome shotgun (WGS) entry which is preliminary data.</text>
</comment>
<dbReference type="AlphaFoldDB" id="A0AAW0FXJ1"/>
<proteinExistence type="predicted"/>
<protein>
    <submittedName>
        <fullName evidence="6">Uncharacterized protein</fullName>
    </submittedName>
</protein>
<keyword evidence="2" id="KW-0678">Repressor</keyword>
<dbReference type="SUPFAM" id="SSF47762">
    <property type="entry name" value="PAH2 domain"/>
    <property type="match status" value="1"/>
</dbReference>
<dbReference type="InterPro" id="IPR039774">
    <property type="entry name" value="Sin3-like"/>
</dbReference>
<keyword evidence="7" id="KW-1185">Reference proteome</keyword>
<name>A0AAW0FXJ1_9APHY</name>
<dbReference type="FunFam" id="1.20.1160.11:FF:000001">
    <property type="entry name" value="Paired amphipathic helix protein Sin3"/>
    <property type="match status" value="1"/>
</dbReference>